<dbReference type="OrthoDB" id="10014820at2"/>
<keyword evidence="3" id="KW-1185">Reference proteome</keyword>
<proteinExistence type="predicted"/>
<name>A0A1M6Q2Y7_9BACT</name>
<sequence length="213" mass="24544">MLVRIGAPKKKNGKLIFQPRNMDRVFCTGVFWALACGVGYTLLGMFDAWFNKDDLLLFFWFFALFAAEAVFALLLAREAFSWFSTEAALILHSDFLRLGDKVKLDWKLQGDLSRVEIFTVHLAGYESYEKNGKELRRNFFGSEVLSFRGNVFDSQGEATLSIPLDAMHSFEKEAEGVLKRYRKYSILWELGVYCINRGRLNSIQVYPIEIHPL</sequence>
<gene>
    <name evidence="2" type="ORF">SAMN02745216_02944</name>
</gene>
<feature type="transmembrane region" description="Helical" evidence="1">
    <location>
        <begin position="21"/>
        <end position="43"/>
    </location>
</feature>
<dbReference type="AlphaFoldDB" id="A0A1M6Q2Y7"/>
<dbReference type="EMBL" id="FQZU01000019">
    <property type="protein sequence ID" value="SHK14476.1"/>
    <property type="molecule type" value="Genomic_DNA"/>
</dbReference>
<dbReference type="Proteomes" id="UP000183994">
    <property type="component" value="Unassembled WGS sequence"/>
</dbReference>
<dbReference type="RefSeq" id="WP_073476935.1">
    <property type="nucleotide sequence ID" value="NZ_FQZU01000019.1"/>
</dbReference>
<evidence type="ECO:0000313" key="2">
    <source>
        <dbReference type="EMBL" id="SHK14476.1"/>
    </source>
</evidence>
<reference evidence="3" key="1">
    <citation type="submission" date="2016-11" db="EMBL/GenBank/DDBJ databases">
        <authorList>
            <person name="Varghese N."/>
            <person name="Submissions S."/>
        </authorList>
    </citation>
    <scope>NUCLEOTIDE SEQUENCE [LARGE SCALE GENOMIC DNA]</scope>
    <source>
        <strain evidence="3">DSM 16219</strain>
    </source>
</reference>
<accession>A0A1M6Q2Y7</accession>
<keyword evidence="1" id="KW-0472">Membrane</keyword>
<evidence type="ECO:0000256" key="1">
    <source>
        <dbReference type="SAM" id="Phobius"/>
    </source>
</evidence>
<feature type="transmembrane region" description="Helical" evidence="1">
    <location>
        <begin position="55"/>
        <end position="76"/>
    </location>
</feature>
<keyword evidence="1" id="KW-0812">Transmembrane</keyword>
<protein>
    <submittedName>
        <fullName evidence="2">Uncharacterized protein</fullName>
    </submittedName>
</protein>
<evidence type="ECO:0000313" key="3">
    <source>
        <dbReference type="Proteomes" id="UP000183994"/>
    </source>
</evidence>
<organism evidence="2 3">
    <name type="scientific">Desulfatibacillum alkenivorans DSM 16219</name>
    <dbReference type="NCBI Taxonomy" id="1121393"/>
    <lineage>
        <taxon>Bacteria</taxon>
        <taxon>Pseudomonadati</taxon>
        <taxon>Thermodesulfobacteriota</taxon>
        <taxon>Desulfobacteria</taxon>
        <taxon>Desulfobacterales</taxon>
        <taxon>Desulfatibacillaceae</taxon>
        <taxon>Desulfatibacillum</taxon>
    </lineage>
</organism>
<keyword evidence="1" id="KW-1133">Transmembrane helix</keyword>